<gene>
    <name evidence="2" type="ORF">FZC75_02510</name>
</gene>
<keyword evidence="1" id="KW-0812">Transmembrane</keyword>
<sequence length="201" mass="23218">METTAQYFYFLSWMGWIIVTFFFPKSAIRTNMSILLLVVIAGSTTTVQMFGFTITASFLMLAVTALIMLVNSLKQKYILHYFSICTVALAYVCFIIFEIYDPVWIFLDRTWLLSVIILYLSLLLFKTKRERFVFMLTGVLLGEVLRSIVTDRIFSYSDIGSFEFMAVLALSSAGMGTWMMFETLTIHLDSLIQKRVRERQG</sequence>
<feature type="transmembrane region" description="Helical" evidence="1">
    <location>
        <begin position="132"/>
        <end position="149"/>
    </location>
</feature>
<keyword evidence="1" id="KW-1133">Transmembrane helix</keyword>
<evidence type="ECO:0000313" key="2">
    <source>
        <dbReference type="EMBL" id="TYS74588.1"/>
    </source>
</evidence>
<dbReference type="Pfam" id="PF24124">
    <property type="entry name" value="YphA"/>
    <property type="match status" value="1"/>
</dbReference>
<organism evidence="2 3">
    <name type="scientific">Sutcliffiella horikoshii</name>
    <dbReference type="NCBI Taxonomy" id="79883"/>
    <lineage>
        <taxon>Bacteria</taxon>
        <taxon>Bacillati</taxon>
        <taxon>Bacillota</taxon>
        <taxon>Bacilli</taxon>
        <taxon>Bacillales</taxon>
        <taxon>Bacillaceae</taxon>
        <taxon>Sutcliffiella</taxon>
    </lineage>
</organism>
<dbReference type="PIRSF" id="PIRSF036710">
    <property type="entry name" value="YphA_Bacsu"/>
    <property type="match status" value="1"/>
</dbReference>
<evidence type="ECO:0000256" key="1">
    <source>
        <dbReference type="SAM" id="Phobius"/>
    </source>
</evidence>
<feature type="transmembrane region" description="Helical" evidence="1">
    <location>
        <begin position="161"/>
        <end position="181"/>
    </location>
</feature>
<name>A0A5D4TIE3_9BACI</name>
<feature type="transmembrane region" description="Helical" evidence="1">
    <location>
        <begin position="52"/>
        <end position="70"/>
    </location>
</feature>
<reference evidence="2 3" key="1">
    <citation type="submission" date="2019-08" db="EMBL/GenBank/DDBJ databases">
        <title>Bacillus genomes from the desert of Cuatro Cienegas, Coahuila.</title>
        <authorList>
            <person name="Olmedo-Alvarez G."/>
        </authorList>
    </citation>
    <scope>NUCLEOTIDE SEQUENCE [LARGE SCALE GENOMIC DNA]</scope>
    <source>
        <strain evidence="2 3">CH98b_3T</strain>
    </source>
</reference>
<feature type="transmembrane region" description="Helical" evidence="1">
    <location>
        <begin position="6"/>
        <end position="23"/>
    </location>
</feature>
<evidence type="ECO:0000313" key="3">
    <source>
        <dbReference type="Proteomes" id="UP000324517"/>
    </source>
</evidence>
<dbReference type="OrthoDB" id="2965169at2"/>
<proteinExistence type="predicted"/>
<dbReference type="AlphaFoldDB" id="A0A5D4TIE3"/>
<protein>
    <submittedName>
        <fullName evidence="2">Uncharacterized protein</fullName>
    </submittedName>
</protein>
<accession>A0A5D4TIE3</accession>
<dbReference type="Proteomes" id="UP000324517">
    <property type="component" value="Unassembled WGS sequence"/>
</dbReference>
<comment type="caution">
    <text evidence="2">The sequence shown here is derived from an EMBL/GenBank/DDBJ whole genome shotgun (WGS) entry which is preliminary data.</text>
</comment>
<dbReference type="EMBL" id="VTET01000001">
    <property type="protein sequence ID" value="TYS74588.1"/>
    <property type="molecule type" value="Genomic_DNA"/>
</dbReference>
<keyword evidence="1" id="KW-0472">Membrane</keyword>
<feature type="transmembrane region" description="Helical" evidence="1">
    <location>
        <begin position="103"/>
        <end position="125"/>
    </location>
</feature>
<dbReference type="InterPro" id="IPR014617">
    <property type="entry name" value="YphA_Bacsu"/>
</dbReference>
<dbReference type="RefSeq" id="WP_148978315.1">
    <property type="nucleotide sequence ID" value="NZ_JBNIKO010000009.1"/>
</dbReference>
<feature type="transmembrane region" description="Helical" evidence="1">
    <location>
        <begin position="77"/>
        <end position="97"/>
    </location>
</feature>